<feature type="chain" id="PRO_5005849758" description="DUF4124 domain-containing protein" evidence="2">
    <location>
        <begin position="34"/>
        <end position="173"/>
    </location>
</feature>
<dbReference type="Pfam" id="PF13511">
    <property type="entry name" value="DUF4124"/>
    <property type="match status" value="1"/>
</dbReference>
<evidence type="ECO:0000256" key="1">
    <source>
        <dbReference type="SAM" id="MobiDB-lite"/>
    </source>
</evidence>
<protein>
    <recommendedName>
        <fullName evidence="3">DUF4124 domain-containing protein</fullName>
    </recommendedName>
</protein>
<dbReference type="InterPro" id="IPR006311">
    <property type="entry name" value="TAT_signal"/>
</dbReference>
<dbReference type="Proteomes" id="UP000037939">
    <property type="component" value="Unassembled WGS sequence"/>
</dbReference>
<evidence type="ECO:0000313" key="5">
    <source>
        <dbReference type="Proteomes" id="UP000037939"/>
    </source>
</evidence>
<keyword evidence="2" id="KW-0732">Signal</keyword>
<dbReference type="OrthoDB" id="5298561at2"/>
<gene>
    <name evidence="4" type="ORF">WG78_05665</name>
</gene>
<proteinExistence type="predicted"/>
<feature type="region of interest" description="Disordered" evidence="1">
    <location>
        <begin position="121"/>
        <end position="145"/>
    </location>
</feature>
<dbReference type="EMBL" id="LAQT01000003">
    <property type="protein sequence ID" value="KPC54112.1"/>
    <property type="molecule type" value="Genomic_DNA"/>
</dbReference>
<evidence type="ECO:0000256" key="2">
    <source>
        <dbReference type="SAM" id="SignalP"/>
    </source>
</evidence>
<keyword evidence="5" id="KW-1185">Reference proteome</keyword>
<dbReference type="PROSITE" id="PS51318">
    <property type="entry name" value="TAT"/>
    <property type="match status" value="1"/>
</dbReference>
<evidence type="ECO:0000259" key="3">
    <source>
        <dbReference type="Pfam" id="PF13511"/>
    </source>
</evidence>
<feature type="domain" description="DUF4124" evidence="3">
    <location>
        <begin position="23"/>
        <end position="70"/>
    </location>
</feature>
<name>A0A0N0GPW9_9NEIS</name>
<dbReference type="RefSeq" id="WP_053936816.1">
    <property type="nucleotide sequence ID" value="NZ_LAQT01000003.1"/>
</dbReference>
<feature type="signal peptide" evidence="2">
    <location>
        <begin position="1"/>
        <end position="33"/>
    </location>
</feature>
<dbReference type="InterPro" id="IPR025392">
    <property type="entry name" value="DUF4124"/>
</dbReference>
<organism evidence="4 5">
    <name type="scientific">Amantichitinum ursilacus</name>
    <dbReference type="NCBI Taxonomy" id="857265"/>
    <lineage>
        <taxon>Bacteria</taxon>
        <taxon>Pseudomonadati</taxon>
        <taxon>Pseudomonadota</taxon>
        <taxon>Betaproteobacteria</taxon>
        <taxon>Neisseriales</taxon>
        <taxon>Chitinibacteraceae</taxon>
        <taxon>Amantichitinum</taxon>
    </lineage>
</organism>
<feature type="region of interest" description="Disordered" evidence="1">
    <location>
        <begin position="62"/>
        <end position="107"/>
    </location>
</feature>
<sequence length="173" mass="18702">MLKSSPFSFCFDRRALLGALGACAALLTASAWADIYKYTDDEGRVTFSNIPMRGATKVYSEAVPMGGRPHTGGGKGANVQRVNAPSPADFPKVDSSTQRSRDSNRRKILEDELATEKQSLADARKALSDAQAAPGDAQLNPGKYNDRIMRLRDNATVHEKNVDALTSELAKSK</sequence>
<dbReference type="AlphaFoldDB" id="A0A0N0GPW9"/>
<comment type="caution">
    <text evidence="4">The sequence shown here is derived from an EMBL/GenBank/DDBJ whole genome shotgun (WGS) entry which is preliminary data.</text>
</comment>
<evidence type="ECO:0000313" key="4">
    <source>
        <dbReference type="EMBL" id="KPC54112.1"/>
    </source>
</evidence>
<dbReference type="STRING" id="857265.WG78_05665"/>
<accession>A0A0N0GPW9</accession>
<reference evidence="4 5" key="1">
    <citation type="submission" date="2015-07" db="EMBL/GenBank/DDBJ databases">
        <title>Draft genome sequence of the Amantichitinum ursilacus IGB-41, a new chitin-degrading bacterium.</title>
        <authorList>
            <person name="Kirstahler P."/>
            <person name="Guenther M."/>
            <person name="Grumaz C."/>
            <person name="Rupp S."/>
            <person name="Zibek S."/>
            <person name="Sohn K."/>
        </authorList>
    </citation>
    <scope>NUCLEOTIDE SEQUENCE [LARGE SCALE GENOMIC DNA]</scope>
    <source>
        <strain evidence="4 5">IGB-41</strain>
    </source>
</reference>